<dbReference type="EMBL" id="KE344422">
    <property type="protein sequence ID" value="EXB61809.1"/>
    <property type="molecule type" value="Genomic_DNA"/>
</dbReference>
<name>W9R7R7_9ROSA</name>
<keyword evidence="2" id="KW-1185">Reference proteome</keyword>
<organism evidence="1 2">
    <name type="scientific">Morus notabilis</name>
    <dbReference type="NCBI Taxonomy" id="981085"/>
    <lineage>
        <taxon>Eukaryota</taxon>
        <taxon>Viridiplantae</taxon>
        <taxon>Streptophyta</taxon>
        <taxon>Embryophyta</taxon>
        <taxon>Tracheophyta</taxon>
        <taxon>Spermatophyta</taxon>
        <taxon>Magnoliopsida</taxon>
        <taxon>eudicotyledons</taxon>
        <taxon>Gunneridae</taxon>
        <taxon>Pentapetalae</taxon>
        <taxon>rosids</taxon>
        <taxon>fabids</taxon>
        <taxon>Rosales</taxon>
        <taxon>Moraceae</taxon>
        <taxon>Moreae</taxon>
        <taxon>Morus</taxon>
    </lineage>
</organism>
<protein>
    <submittedName>
        <fullName evidence="1">Uncharacterized protein</fullName>
    </submittedName>
</protein>
<accession>W9R7R7</accession>
<proteinExistence type="predicted"/>
<evidence type="ECO:0000313" key="2">
    <source>
        <dbReference type="Proteomes" id="UP000030645"/>
    </source>
</evidence>
<sequence length="80" mass="9390">MMMGRAGGSLARCVGKFLERINPSFQQRKVRKSFRIKERFLVSLSSPPYLFKLLKGIEEKTLEIDLEVIVAESRTYRFEY</sequence>
<dbReference type="Proteomes" id="UP000030645">
    <property type="component" value="Unassembled WGS sequence"/>
</dbReference>
<dbReference type="AlphaFoldDB" id="W9R7R7"/>
<evidence type="ECO:0000313" key="1">
    <source>
        <dbReference type="EMBL" id="EXB61809.1"/>
    </source>
</evidence>
<gene>
    <name evidence="1" type="ORF">L484_012242</name>
</gene>
<reference evidence="2" key="1">
    <citation type="submission" date="2013-01" db="EMBL/GenBank/DDBJ databases">
        <title>Draft Genome Sequence of a Mulberry Tree, Morus notabilis C.K. Schneid.</title>
        <authorList>
            <person name="He N."/>
            <person name="Zhao S."/>
        </authorList>
    </citation>
    <scope>NUCLEOTIDE SEQUENCE</scope>
</reference>